<dbReference type="EMBL" id="DXCM01000010">
    <property type="protein sequence ID" value="HIY91491.1"/>
    <property type="molecule type" value="Genomic_DNA"/>
</dbReference>
<dbReference type="AlphaFoldDB" id="A0A9D1ZJV4"/>
<dbReference type="Proteomes" id="UP000824013">
    <property type="component" value="Unassembled WGS sequence"/>
</dbReference>
<dbReference type="EC" id="3.5.1.28" evidence="4"/>
<dbReference type="SUPFAM" id="SSF55846">
    <property type="entry name" value="N-acetylmuramoyl-L-alanine amidase-like"/>
    <property type="match status" value="1"/>
</dbReference>
<feature type="compositionally biased region" description="Low complexity" evidence="1">
    <location>
        <begin position="232"/>
        <end position="250"/>
    </location>
</feature>
<keyword evidence="2" id="KW-0732">Signal</keyword>
<feature type="signal peptide" evidence="2">
    <location>
        <begin position="1"/>
        <end position="17"/>
    </location>
</feature>
<organism evidence="4 5">
    <name type="scientific">Candidatus Companilactobacillus pullicola</name>
    <dbReference type="NCBI Taxonomy" id="2838523"/>
    <lineage>
        <taxon>Bacteria</taxon>
        <taxon>Bacillati</taxon>
        <taxon>Bacillota</taxon>
        <taxon>Bacilli</taxon>
        <taxon>Lactobacillales</taxon>
        <taxon>Lactobacillaceae</taxon>
        <taxon>Companilactobacillus</taxon>
    </lineage>
</organism>
<gene>
    <name evidence="4" type="ORF">H9820_00950</name>
</gene>
<evidence type="ECO:0000259" key="3">
    <source>
        <dbReference type="SMART" id="SM00644"/>
    </source>
</evidence>
<name>A0A9D1ZJV4_9LACO</name>
<dbReference type="InterPro" id="IPR002502">
    <property type="entry name" value="Amidase_domain"/>
</dbReference>
<dbReference type="GO" id="GO:0008745">
    <property type="term" value="F:N-acetylmuramoyl-L-alanine amidase activity"/>
    <property type="evidence" value="ECO:0007669"/>
    <property type="project" value="UniProtKB-EC"/>
</dbReference>
<reference evidence="4" key="2">
    <citation type="submission" date="2021-04" db="EMBL/GenBank/DDBJ databases">
        <authorList>
            <person name="Gilroy R."/>
        </authorList>
    </citation>
    <scope>NUCLEOTIDE SEQUENCE</scope>
    <source>
        <strain evidence="4">3204</strain>
    </source>
</reference>
<accession>A0A9D1ZJV4</accession>
<keyword evidence="4" id="KW-0378">Hydrolase</keyword>
<feature type="chain" id="PRO_5039323018" evidence="2">
    <location>
        <begin position="18"/>
        <end position="326"/>
    </location>
</feature>
<proteinExistence type="predicted"/>
<dbReference type="Gene3D" id="3.40.80.10">
    <property type="entry name" value="Peptidoglycan recognition protein-like"/>
    <property type="match status" value="1"/>
</dbReference>
<feature type="region of interest" description="Disordered" evidence="1">
    <location>
        <begin position="230"/>
        <end position="254"/>
    </location>
</feature>
<evidence type="ECO:0000256" key="2">
    <source>
        <dbReference type="SAM" id="SignalP"/>
    </source>
</evidence>
<dbReference type="GO" id="GO:0009253">
    <property type="term" value="P:peptidoglycan catabolic process"/>
    <property type="evidence" value="ECO:0007669"/>
    <property type="project" value="InterPro"/>
</dbReference>
<evidence type="ECO:0000256" key="1">
    <source>
        <dbReference type="SAM" id="MobiDB-lite"/>
    </source>
</evidence>
<evidence type="ECO:0000313" key="5">
    <source>
        <dbReference type="Proteomes" id="UP000824013"/>
    </source>
</evidence>
<dbReference type="InterPro" id="IPR036505">
    <property type="entry name" value="Amidase/PGRP_sf"/>
</dbReference>
<comment type="caution">
    <text evidence="4">The sequence shown here is derived from an EMBL/GenBank/DDBJ whole genome shotgun (WGS) entry which is preliminary data.</text>
</comment>
<dbReference type="SMART" id="SM00644">
    <property type="entry name" value="Ami_2"/>
    <property type="match status" value="1"/>
</dbReference>
<feature type="domain" description="N-acetylmuramoyl-L-alanine amidase" evidence="3">
    <location>
        <begin position="61"/>
        <end position="203"/>
    </location>
</feature>
<dbReference type="Pfam" id="PF01510">
    <property type="entry name" value="Amidase_2"/>
    <property type="match status" value="1"/>
</dbReference>
<evidence type="ECO:0000313" key="4">
    <source>
        <dbReference type="EMBL" id="HIY91491.1"/>
    </source>
</evidence>
<sequence>MVSKKLITSLATSAALASVGFATVGQVVPQLGSQVQTTQAATSAINNYINNNNIQPVSIQYRAGTFNKMFGYENGVGKPEGVVIHETATPGASAENEVSYFSWSWPTTQTYVHAFVDDKEIINIHSADYGVWGAGQTANSKYIQVELCRVSTTDQFARSVANQAYYAAFRLVQYGLPFTPGKTVLSHNDVSRMYGETTHTDPVGYFAQWGYSMDQFYDLVGKYYNQLKGSSTNNNNNNNNNANTNNGNNTSKGIIRVKDGSKPYVILYSLDSSNNTMSRITNRALGTGTDWQTDQTKDINGVKYYRVATNEWVPENTVGQVIKALA</sequence>
<protein>
    <submittedName>
        <fullName evidence="4">N-acetylmuramoyl-L-alanine amidase</fullName>
        <ecNumber evidence="4">3.5.1.28</ecNumber>
    </submittedName>
</protein>
<dbReference type="CDD" id="cd06583">
    <property type="entry name" value="PGRP"/>
    <property type="match status" value="1"/>
</dbReference>
<reference evidence="4" key="1">
    <citation type="journal article" date="2021" name="PeerJ">
        <title>Extensive microbial diversity within the chicken gut microbiome revealed by metagenomics and culture.</title>
        <authorList>
            <person name="Gilroy R."/>
            <person name="Ravi A."/>
            <person name="Getino M."/>
            <person name="Pursley I."/>
            <person name="Horton D.L."/>
            <person name="Alikhan N.F."/>
            <person name="Baker D."/>
            <person name="Gharbi K."/>
            <person name="Hall N."/>
            <person name="Watson M."/>
            <person name="Adriaenssens E.M."/>
            <person name="Foster-Nyarko E."/>
            <person name="Jarju S."/>
            <person name="Secka A."/>
            <person name="Antonio M."/>
            <person name="Oren A."/>
            <person name="Chaudhuri R.R."/>
            <person name="La Ragione R."/>
            <person name="Hildebrand F."/>
            <person name="Pallen M.J."/>
        </authorList>
    </citation>
    <scope>NUCLEOTIDE SEQUENCE</scope>
    <source>
        <strain evidence="4">3204</strain>
    </source>
</reference>